<feature type="non-terminal residue" evidence="1">
    <location>
        <position position="301"/>
    </location>
</feature>
<evidence type="ECO:0000313" key="1">
    <source>
        <dbReference type="EMBL" id="SVD21704.1"/>
    </source>
</evidence>
<organism evidence="1">
    <name type="scientific">marine metagenome</name>
    <dbReference type="NCBI Taxonomy" id="408172"/>
    <lineage>
        <taxon>unclassified sequences</taxon>
        <taxon>metagenomes</taxon>
        <taxon>ecological metagenomes</taxon>
    </lineage>
</organism>
<dbReference type="EMBL" id="UINC01136753">
    <property type="protein sequence ID" value="SVD21704.1"/>
    <property type="molecule type" value="Genomic_DNA"/>
</dbReference>
<sequence length="301" mass="32367">LGVPYSEDFDSELLDLWTMEGDNWSISTTAGNPAPSAYFAYFPTQTNYELSLTSPVLPYSGGGSYLEFDGVDDYVAVSRNISNSFSMAFWVKTTSNGSGSATGQWYHGDGLVDAEVAGVTNDFGTSLAADRFRFGTGQPDVSITSTTSITDGVWHFCVATRDKPTGEIKIYVDGNLEGEDTGGTNSLTAPNNIRFGSLQTQIRYFQGSLDNIAIWDTTLTAEAITELYNGLSPMSSSADYNFSSNLVGYWTCNVGEGDILADLSSSSNDGTVYGATWVGSNEDVLLTYDFMLDNWSATGAE</sequence>
<dbReference type="Pfam" id="PF13385">
    <property type="entry name" value="Laminin_G_3"/>
    <property type="match status" value="1"/>
</dbReference>
<protein>
    <recommendedName>
        <fullName evidence="2">LamG-like jellyroll fold domain-containing protein</fullName>
    </recommendedName>
</protein>
<accession>A0A382THW5</accession>
<dbReference type="CDD" id="cd00110">
    <property type="entry name" value="LamG"/>
    <property type="match status" value="1"/>
</dbReference>
<dbReference type="AlphaFoldDB" id="A0A382THW5"/>
<gene>
    <name evidence="1" type="ORF">METZ01_LOCUS374558</name>
</gene>
<dbReference type="SUPFAM" id="SSF49899">
    <property type="entry name" value="Concanavalin A-like lectins/glucanases"/>
    <property type="match status" value="1"/>
</dbReference>
<reference evidence="1" key="1">
    <citation type="submission" date="2018-05" db="EMBL/GenBank/DDBJ databases">
        <authorList>
            <person name="Lanie J.A."/>
            <person name="Ng W.-L."/>
            <person name="Kazmierczak K.M."/>
            <person name="Andrzejewski T.M."/>
            <person name="Davidsen T.M."/>
            <person name="Wayne K.J."/>
            <person name="Tettelin H."/>
            <person name="Glass J.I."/>
            <person name="Rusch D."/>
            <person name="Podicherti R."/>
            <person name="Tsui H.-C.T."/>
            <person name="Winkler M.E."/>
        </authorList>
    </citation>
    <scope>NUCLEOTIDE SEQUENCE</scope>
</reference>
<dbReference type="Gene3D" id="2.60.120.200">
    <property type="match status" value="1"/>
</dbReference>
<name>A0A382THW5_9ZZZZ</name>
<evidence type="ECO:0008006" key="2">
    <source>
        <dbReference type="Google" id="ProtNLM"/>
    </source>
</evidence>
<proteinExistence type="predicted"/>
<feature type="non-terminal residue" evidence="1">
    <location>
        <position position="1"/>
    </location>
</feature>
<dbReference type="InterPro" id="IPR013320">
    <property type="entry name" value="ConA-like_dom_sf"/>
</dbReference>
<dbReference type="InterPro" id="IPR001791">
    <property type="entry name" value="Laminin_G"/>
</dbReference>